<evidence type="ECO:0000256" key="1">
    <source>
        <dbReference type="SAM" id="MobiDB-lite"/>
    </source>
</evidence>
<evidence type="ECO:0000313" key="2">
    <source>
        <dbReference type="EMBL" id="THH02004.1"/>
    </source>
</evidence>
<evidence type="ECO:0000313" key="3">
    <source>
        <dbReference type="Proteomes" id="UP000309038"/>
    </source>
</evidence>
<name>A0A4S4KTQ5_9APHY</name>
<accession>A0A4S4KTQ5</accession>
<feature type="compositionally biased region" description="Pro residues" evidence="1">
    <location>
        <begin position="99"/>
        <end position="112"/>
    </location>
</feature>
<feature type="compositionally biased region" description="Basic and acidic residues" evidence="1">
    <location>
        <begin position="363"/>
        <end position="380"/>
    </location>
</feature>
<reference evidence="2 3" key="1">
    <citation type="submission" date="2019-02" db="EMBL/GenBank/DDBJ databases">
        <title>Genome sequencing of the rare red list fungi Phlebia centrifuga.</title>
        <authorList>
            <person name="Buettner E."/>
            <person name="Kellner H."/>
        </authorList>
    </citation>
    <scope>NUCLEOTIDE SEQUENCE [LARGE SCALE GENOMIC DNA]</scope>
    <source>
        <strain evidence="2 3">DSM 108282</strain>
    </source>
</reference>
<feature type="region of interest" description="Disordered" evidence="1">
    <location>
        <begin position="509"/>
        <end position="547"/>
    </location>
</feature>
<gene>
    <name evidence="2" type="ORF">EW026_g794</name>
</gene>
<protein>
    <submittedName>
        <fullName evidence="2">Uncharacterized protein</fullName>
    </submittedName>
</protein>
<organism evidence="2 3">
    <name type="scientific">Hermanssonia centrifuga</name>
    <dbReference type="NCBI Taxonomy" id="98765"/>
    <lineage>
        <taxon>Eukaryota</taxon>
        <taxon>Fungi</taxon>
        <taxon>Dikarya</taxon>
        <taxon>Basidiomycota</taxon>
        <taxon>Agaricomycotina</taxon>
        <taxon>Agaricomycetes</taxon>
        <taxon>Polyporales</taxon>
        <taxon>Meruliaceae</taxon>
        <taxon>Hermanssonia</taxon>
    </lineage>
</organism>
<feature type="compositionally biased region" description="Basic and acidic residues" evidence="1">
    <location>
        <begin position="340"/>
        <end position="351"/>
    </location>
</feature>
<feature type="compositionally biased region" description="Basic and acidic residues" evidence="1">
    <location>
        <begin position="509"/>
        <end position="530"/>
    </location>
</feature>
<feature type="region of interest" description="Disordered" evidence="1">
    <location>
        <begin position="322"/>
        <end position="459"/>
    </location>
</feature>
<proteinExistence type="predicted"/>
<feature type="region of interest" description="Disordered" evidence="1">
    <location>
        <begin position="84"/>
        <end position="298"/>
    </location>
</feature>
<feature type="compositionally biased region" description="Polar residues" evidence="1">
    <location>
        <begin position="271"/>
        <end position="289"/>
    </location>
</feature>
<comment type="caution">
    <text evidence="2">The sequence shown here is derived from an EMBL/GenBank/DDBJ whole genome shotgun (WGS) entry which is preliminary data.</text>
</comment>
<feature type="compositionally biased region" description="Low complexity" evidence="1">
    <location>
        <begin position="241"/>
        <end position="259"/>
    </location>
</feature>
<feature type="region of interest" description="Disordered" evidence="1">
    <location>
        <begin position="1"/>
        <end position="49"/>
    </location>
</feature>
<feature type="compositionally biased region" description="Low complexity" evidence="1">
    <location>
        <begin position="142"/>
        <end position="169"/>
    </location>
</feature>
<feature type="compositionally biased region" description="Low complexity" evidence="1">
    <location>
        <begin position="405"/>
        <end position="427"/>
    </location>
</feature>
<feature type="compositionally biased region" description="Polar residues" evidence="1">
    <location>
        <begin position="428"/>
        <end position="437"/>
    </location>
</feature>
<dbReference type="EMBL" id="SGPJ01000012">
    <property type="protein sequence ID" value="THH02004.1"/>
    <property type="molecule type" value="Genomic_DNA"/>
</dbReference>
<keyword evidence="3" id="KW-1185">Reference proteome</keyword>
<dbReference type="AlphaFoldDB" id="A0A4S4KTQ5"/>
<dbReference type="Proteomes" id="UP000309038">
    <property type="component" value="Unassembled WGS sequence"/>
</dbReference>
<feature type="compositionally biased region" description="Low complexity" evidence="1">
    <location>
        <begin position="215"/>
        <end position="228"/>
    </location>
</feature>
<sequence>MSRRHTAHLMPAPPVLGPRRESRPLRSSPLAGPAIALSTDGTLLRPDEDGAARTMRYRPNRISSTPDVGSAFSTEDMNMKKRLIASAPASPTGTLRGNPLPPLTAEPEPLIPSPVKEQEEKAPVVSAEPAKSSRRLSISFKRLSSSLPRLPLSNHKRSPSGSTSTSAPAIEETPILGRARTFSGPSSPNGAQKGKAPPVPAIPVWAKPSFMSAPSSLHVSSSSVIDISHTPDTPSSRSLARRPSTAPSTSSAVSAASPSTRRRSVRPDVTIASSSLPHLPGSNTSPSTSRDPEMNWLSTAAAPKFSRLGLKAEGVVMPVSVKSARRRSTVSVLSAVSESEGVRSVKSRESLRSVASGTSKSGKGKEKEKPVSEETAKRTLESAAEEDDGDVEPPSPPFMRNGNASSSSLVTSSTSGSIGSMEEGMSTPSLTSSTTRGSVDELGVLSDSASAATAGGMRRLKDHGMTATRGVELRVNDVTVEIIDMGHQHHRRDSSQGSVRGVPNAAVHATEKQVVHGGHKDAKSGKEPKRSGTLKRVWRKVTGGAKS</sequence>